<reference evidence="7 8" key="1">
    <citation type="submission" date="2024-10" db="EMBL/GenBank/DDBJ databases">
        <authorList>
            <person name="Yang X.-N."/>
        </authorList>
    </citation>
    <scope>NUCLEOTIDE SEQUENCE [LARGE SCALE GENOMIC DNA]</scope>
    <source>
        <strain evidence="7 8">CAU 1059</strain>
    </source>
</reference>
<dbReference type="CDD" id="cd05239">
    <property type="entry name" value="GDP_FS_SDR_e"/>
    <property type="match status" value="1"/>
</dbReference>
<dbReference type="EC" id="1.1.1.271" evidence="5"/>
<feature type="binding site" evidence="5">
    <location>
        <position position="206"/>
    </location>
    <ligand>
        <name>substrate</name>
    </ligand>
</feature>
<feature type="binding site" evidence="5">
    <location>
        <position position="191"/>
    </location>
    <ligand>
        <name>substrate</name>
    </ligand>
</feature>
<comment type="pathway">
    <text evidence="5">Nucleotide-sugar biosynthesis; GDP-L-fucose biosynthesis via de novo pathway; GDP-L-fucose from GDP-alpha-D-mannose: step 2/2.</text>
</comment>
<dbReference type="PANTHER" id="PTHR43238">
    <property type="entry name" value="GDP-L-FUCOSE SYNTHASE"/>
    <property type="match status" value="1"/>
</dbReference>
<proteinExistence type="inferred from homology"/>
<feature type="site" description="Important for catalytic activity" evidence="5">
    <location>
        <position position="110"/>
    </location>
</feature>
<dbReference type="InterPro" id="IPR036291">
    <property type="entry name" value="NAD(P)-bd_dom_sf"/>
</dbReference>
<evidence type="ECO:0000256" key="1">
    <source>
        <dbReference type="ARBA" id="ARBA00005959"/>
    </source>
</evidence>
<evidence type="ECO:0000259" key="6">
    <source>
        <dbReference type="Pfam" id="PF01370"/>
    </source>
</evidence>
<evidence type="ECO:0000256" key="2">
    <source>
        <dbReference type="ARBA" id="ARBA00022857"/>
    </source>
</evidence>
<keyword evidence="5" id="KW-0511">Multifunctional enzyme</keyword>
<comment type="similarity">
    <text evidence="1 5">Belongs to the NAD(P)-dependent epimerase/dehydratase family. Fucose synthase subfamily.</text>
</comment>
<feature type="domain" description="NAD-dependent epimerase/dehydratase" evidence="6">
    <location>
        <begin position="10"/>
        <end position="242"/>
    </location>
</feature>
<keyword evidence="3 5" id="KW-0560">Oxidoreductase</keyword>
<organism evidence="7 8">
    <name type="scientific">Roseovarius aquimarinus</name>
    <dbReference type="NCBI Taxonomy" id="1229156"/>
    <lineage>
        <taxon>Bacteria</taxon>
        <taxon>Pseudomonadati</taxon>
        <taxon>Pseudomonadota</taxon>
        <taxon>Alphaproteobacteria</taxon>
        <taxon>Rhodobacterales</taxon>
        <taxon>Roseobacteraceae</taxon>
        <taxon>Roseovarius</taxon>
    </lineage>
</organism>
<dbReference type="Gene3D" id="3.90.25.10">
    <property type="entry name" value="UDP-galactose 4-epimerase, domain 1"/>
    <property type="match status" value="1"/>
</dbReference>
<evidence type="ECO:0000313" key="7">
    <source>
        <dbReference type="EMBL" id="MFH0255124.1"/>
    </source>
</evidence>
<feature type="binding site" evidence="5">
    <location>
        <position position="213"/>
    </location>
    <ligand>
        <name>substrate</name>
    </ligand>
</feature>
<keyword evidence="2 5" id="KW-0521">NADP</keyword>
<sequence length="314" mass="33920">MSDAGARGRMLLTGGRGMVGSNIREHVRAAEWEILAPTSAELDLTDFRATADYIARHRPDIVVHAAGRVGGIQANMADPVGFLDTNTAIGRSVIMGARAAGVPRLLNLASTCIYPRDVSGPLSEEMVLTGPLEPTNEGYALAKIMALRLCQYIRAEAPGMQYKTLIPCNLYGRHDSFDAAASHMVPAVIAKIHAARTAGEDRVEIWGDGTARREFMYAGDLADAVLRAAAEPGALPDLMNVGVGSDHSVTEYYAAAAEVIGWTGRFTYDLSKPVGMKRKLCDTTRQTAWGWRPQTDLQAGMAATYQFYLERLSS</sequence>
<dbReference type="EMBL" id="JBIHMM010000004">
    <property type="protein sequence ID" value="MFH0255124.1"/>
    <property type="molecule type" value="Genomic_DNA"/>
</dbReference>
<keyword evidence="4 5" id="KW-0413">Isomerase</keyword>
<dbReference type="Gene3D" id="3.40.50.720">
    <property type="entry name" value="NAD(P)-binding Rossmann-like Domain"/>
    <property type="match status" value="1"/>
</dbReference>
<accession>A0ABW7IB34</accession>
<keyword evidence="8" id="KW-1185">Reference proteome</keyword>
<evidence type="ECO:0000256" key="4">
    <source>
        <dbReference type="ARBA" id="ARBA00023235"/>
    </source>
</evidence>
<dbReference type="PANTHER" id="PTHR43238:SF1">
    <property type="entry name" value="GDP-L-FUCOSE SYNTHASE"/>
    <property type="match status" value="1"/>
</dbReference>
<feature type="binding site" evidence="5">
    <location>
        <position position="143"/>
    </location>
    <ligand>
        <name>NADP(+)</name>
        <dbReference type="ChEBI" id="CHEBI:58349"/>
    </ligand>
</feature>
<comment type="caution">
    <text evidence="5">Lacks conserved residue(s) required for the propagation of feature annotation.</text>
</comment>
<comment type="catalytic activity">
    <reaction evidence="5">
        <text>GDP-beta-L-fucose + NADP(+) = GDP-4-dehydro-alpha-D-rhamnose + NADPH + H(+)</text>
        <dbReference type="Rhea" id="RHEA:18885"/>
        <dbReference type="ChEBI" id="CHEBI:15378"/>
        <dbReference type="ChEBI" id="CHEBI:57273"/>
        <dbReference type="ChEBI" id="CHEBI:57783"/>
        <dbReference type="ChEBI" id="CHEBI:57964"/>
        <dbReference type="ChEBI" id="CHEBI:58349"/>
        <dbReference type="EC" id="1.1.1.271"/>
    </reaction>
</comment>
<protein>
    <recommendedName>
        <fullName evidence="5">GDP-L-fucose synthase</fullName>
        <ecNumber evidence="5">1.1.1.271</ecNumber>
    </recommendedName>
    <alternativeName>
        <fullName evidence="5">GDP-4-keto-6-deoxy-D-mannose-3,5-epimerase-4-reductase</fullName>
    </alternativeName>
</protein>
<feature type="binding site" evidence="5">
    <location>
        <begin position="167"/>
        <end position="170"/>
    </location>
    <ligand>
        <name>NADP(+)</name>
        <dbReference type="ChEBI" id="CHEBI:58349"/>
    </ligand>
</feature>
<comment type="function">
    <text evidence="5">Catalyzes the two-step NADP-dependent conversion of GDP-4-dehydro-6-deoxy-D-mannose to GDP-fucose, involving an epimerase and a reductase reaction.</text>
</comment>
<evidence type="ECO:0000256" key="5">
    <source>
        <dbReference type="HAMAP-Rule" id="MF_00956"/>
    </source>
</evidence>
<feature type="binding site" evidence="5">
    <location>
        <begin position="108"/>
        <end position="111"/>
    </location>
    <ligand>
        <name>NADP(+)</name>
        <dbReference type="ChEBI" id="CHEBI:58349"/>
    </ligand>
</feature>
<dbReference type="InterPro" id="IPR001509">
    <property type="entry name" value="Epimerase_deHydtase"/>
</dbReference>
<gene>
    <name evidence="5" type="primary">fcl</name>
    <name evidence="7" type="ORF">ACGRVM_14555</name>
</gene>
<dbReference type="SUPFAM" id="SSF51735">
    <property type="entry name" value="NAD(P)-binding Rossmann-fold domains"/>
    <property type="match status" value="1"/>
</dbReference>
<dbReference type="Pfam" id="PF01370">
    <property type="entry name" value="Epimerase"/>
    <property type="match status" value="1"/>
</dbReference>
<feature type="binding site" evidence="5">
    <location>
        <begin position="14"/>
        <end position="20"/>
    </location>
    <ligand>
        <name>NADP(+)</name>
        <dbReference type="ChEBI" id="CHEBI:58349"/>
    </ligand>
</feature>
<dbReference type="HAMAP" id="MF_00956">
    <property type="entry name" value="GDP_fucose_synth"/>
    <property type="match status" value="1"/>
</dbReference>
<evidence type="ECO:0000313" key="8">
    <source>
        <dbReference type="Proteomes" id="UP001607157"/>
    </source>
</evidence>
<feature type="binding site" evidence="5">
    <location>
        <position position="183"/>
    </location>
    <ligand>
        <name>NADP(+)</name>
        <dbReference type="ChEBI" id="CHEBI:58349"/>
    </ligand>
</feature>
<dbReference type="RefSeq" id="WP_377172509.1">
    <property type="nucleotide sequence ID" value="NZ_JBHTJC010000004.1"/>
</dbReference>
<dbReference type="Proteomes" id="UP001607157">
    <property type="component" value="Unassembled WGS sequence"/>
</dbReference>
<dbReference type="InterPro" id="IPR028614">
    <property type="entry name" value="GDP_fucose/colitose_synth"/>
</dbReference>
<feature type="site" description="Important for catalytic activity" evidence="5">
    <location>
        <position position="112"/>
    </location>
</feature>
<evidence type="ECO:0000256" key="3">
    <source>
        <dbReference type="ARBA" id="ARBA00023002"/>
    </source>
</evidence>
<comment type="caution">
    <text evidence="7">The sequence shown here is derived from an EMBL/GenBank/DDBJ whole genome shotgun (WGS) entry which is preliminary data.</text>
</comment>
<name>A0ABW7IB34_9RHOB</name>
<feature type="active site" description="Proton donor/acceptor" evidence="5">
    <location>
        <position position="139"/>
    </location>
</feature>